<dbReference type="Proteomes" id="UP000031668">
    <property type="component" value="Unassembled WGS sequence"/>
</dbReference>
<dbReference type="PRINTS" id="PR01438">
    <property type="entry name" value="UNVRSLSTRESS"/>
</dbReference>
<keyword evidence="3" id="KW-1185">Reference proteome</keyword>
<dbReference type="CDD" id="cd23659">
    <property type="entry name" value="USP_At3g01520-like"/>
    <property type="match status" value="1"/>
</dbReference>
<dbReference type="InterPro" id="IPR006015">
    <property type="entry name" value="Universal_stress_UspA"/>
</dbReference>
<proteinExistence type="predicted"/>
<dbReference type="InterPro" id="IPR014729">
    <property type="entry name" value="Rossmann-like_a/b/a_fold"/>
</dbReference>
<dbReference type="OrthoDB" id="843225at2759"/>
<dbReference type="SUPFAM" id="SSF52402">
    <property type="entry name" value="Adenine nucleotide alpha hydrolases-like"/>
    <property type="match status" value="1"/>
</dbReference>
<feature type="domain" description="UspA" evidence="1">
    <location>
        <begin position="21"/>
        <end position="165"/>
    </location>
</feature>
<dbReference type="EMBL" id="JWZT01003445">
    <property type="protein sequence ID" value="KII66787.1"/>
    <property type="molecule type" value="Genomic_DNA"/>
</dbReference>
<evidence type="ECO:0000313" key="3">
    <source>
        <dbReference type="Proteomes" id="UP000031668"/>
    </source>
</evidence>
<dbReference type="Pfam" id="PF00582">
    <property type="entry name" value="Usp"/>
    <property type="match status" value="1"/>
</dbReference>
<accession>A0A0C2MYR4</accession>
<gene>
    <name evidence="2" type="ORF">RF11_15253</name>
</gene>
<dbReference type="OMA" id="PVEEWGR"/>
<dbReference type="PANTHER" id="PTHR31964:SF113">
    <property type="entry name" value="USPA DOMAIN-CONTAINING PROTEIN"/>
    <property type="match status" value="1"/>
</dbReference>
<evidence type="ECO:0000259" key="1">
    <source>
        <dbReference type="Pfam" id="PF00582"/>
    </source>
</evidence>
<protein>
    <recommendedName>
        <fullName evidence="1">UspA domain-containing protein</fullName>
    </recommendedName>
</protein>
<dbReference type="InterPro" id="IPR006016">
    <property type="entry name" value="UspA"/>
</dbReference>
<evidence type="ECO:0000313" key="2">
    <source>
        <dbReference type="EMBL" id="KII66787.1"/>
    </source>
</evidence>
<organism evidence="2 3">
    <name type="scientific">Thelohanellus kitauei</name>
    <name type="common">Myxosporean</name>
    <dbReference type="NCBI Taxonomy" id="669202"/>
    <lineage>
        <taxon>Eukaryota</taxon>
        <taxon>Metazoa</taxon>
        <taxon>Cnidaria</taxon>
        <taxon>Myxozoa</taxon>
        <taxon>Myxosporea</taxon>
        <taxon>Bivalvulida</taxon>
        <taxon>Platysporina</taxon>
        <taxon>Myxobolidae</taxon>
        <taxon>Thelohanellus</taxon>
    </lineage>
</organism>
<dbReference type="AlphaFoldDB" id="A0A0C2MYR4"/>
<dbReference type="Gene3D" id="3.40.50.620">
    <property type="entry name" value="HUPs"/>
    <property type="match status" value="1"/>
</dbReference>
<comment type="caution">
    <text evidence="2">The sequence shown here is derived from an EMBL/GenBank/DDBJ whole genome shotgun (WGS) entry which is preliminary data.</text>
</comment>
<sequence>MVIGACSGKARMVKLPDIPKRTIIIGVNKEEGSKRALEFYLNVMCDVELDHVYLCHFYEPPPLPFFSIKHPLNIPWQDWERALRERVETVNKFMNECQWLCERKRVSCTTFTSFTSPHKGLMELAKEVNASMIVIGKKSNLLEEILGKNVSSYVAHHCHIPVTLVI</sequence>
<reference evidence="2 3" key="1">
    <citation type="journal article" date="2014" name="Genome Biol. Evol.">
        <title>The genome of the myxosporean Thelohanellus kitauei shows adaptations to nutrient acquisition within its fish host.</title>
        <authorList>
            <person name="Yang Y."/>
            <person name="Xiong J."/>
            <person name="Zhou Z."/>
            <person name="Huo F."/>
            <person name="Miao W."/>
            <person name="Ran C."/>
            <person name="Liu Y."/>
            <person name="Zhang J."/>
            <person name="Feng J."/>
            <person name="Wang M."/>
            <person name="Wang M."/>
            <person name="Wang L."/>
            <person name="Yao B."/>
        </authorList>
    </citation>
    <scope>NUCLEOTIDE SEQUENCE [LARGE SCALE GENOMIC DNA]</scope>
    <source>
        <strain evidence="2">Wuqing</strain>
    </source>
</reference>
<dbReference type="PANTHER" id="PTHR31964">
    <property type="entry name" value="ADENINE NUCLEOTIDE ALPHA HYDROLASES-LIKE SUPERFAMILY PROTEIN"/>
    <property type="match status" value="1"/>
</dbReference>
<name>A0A0C2MYR4_THEKT</name>